<sequence length="112" mass="12373">LDSAGVSSLLGVHRESLQTLSCLRRSRVYSFVFGLTVLFLVMASYVLSSERKAFLVPSPLYHTLSHGALLSNLSSTQDSAHIAQVLHRILSKLEFKSRRKPDPAALVQSEPH</sequence>
<keyword evidence="1" id="KW-1133">Transmembrane helix</keyword>
<gene>
    <name evidence="2" type="primary">chst15</name>
    <name evidence="2" type="ORF">DAT39_020802</name>
</gene>
<keyword evidence="1" id="KW-0472">Membrane</keyword>
<feature type="non-terminal residue" evidence="2">
    <location>
        <position position="1"/>
    </location>
</feature>
<evidence type="ECO:0000313" key="2">
    <source>
        <dbReference type="EMBL" id="KAF5889506.1"/>
    </source>
</evidence>
<dbReference type="Proteomes" id="UP000727407">
    <property type="component" value="Unassembled WGS sequence"/>
</dbReference>
<protein>
    <submittedName>
        <fullName evidence="2">Carbohydrate sulfotransferase 15</fullName>
    </submittedName>
</protein>
<evidence type="ECO:0000313" key="3">
    <source>
        <dbReference type="Proteomes" id="UP000727407"/>
    </source>
</evidence>
<name>A0A8J4TQT3_CLAMG</name>
<keyword evidence="1" id="KW-0812">Transmembrane</keyword>
<keyword evidence="3" id="KW-1185">Reference proteome</keyword>
<dbReference type="AlphaFoldDB" id="A0A8J4TQT3"/>
<comment type="caution">
    <text evidence="2">The sequence shown here is derived from an EMBL/GenBank/DDBJ whole genome shotgun (WGS) entry which is preliminary data.</text>
</comment>
<dbReference type="EMBL" id="QNUK01000802">
    <property type="protein sequence ID" value="KAF5889506.1"/>
    <property type="molecule type" value="Genomic_DNA"/>
</dbReference>
<reference evidence="2" key="1">
    <citation type="submission" date="2020-07" db="EMBL/GenBank/DDBJ databases">
        <title>Clarias magur genome sequencing, assembly and annotation.</title>
        <authorList>
            <person name="Kushwaha B."/>
            <person name="Kumar R."/>
            <person name="Das P."/>
            <person name="Joshi C.G."/>
            <person name="Kumar D."/>
            <person name="Nagpure N.S."/>
            <person name="Pandey M."/>
            <person name="Agarwal S."/>
            <person name="Srivastava S."/>
            <person name="Singh M."/>
            <person name="Sahoo L."/>
            <person name="Jayasankar P."/>
            <person name="Meher P.K."/>
            <person name="Koringa P.G."/>
            <person name="Iquebal M.A."/>
            <person name="Das S.P."/>
            <person name="Bit A."/>
            <person name="Patnaik S."/>
            <person name="Patel N."/>
            <person name="Shah T.M."/>
            <person name="Hinsu A."/>
            <person name="Jena J.K."/>
        </authorList>
    </citation>
    <scope>NUCLEOTIDE SEQUENCE</scope>
    <source>
        <strain evidence="2">CIFAMagur01</strain>
        <tissue evidence="2">Testis</tissue>
    </source>
</reference>
<organism evidence="2 3">
    <name type="scientific">Clarias magur</name>
    <name type="common">Asian catfish</name>
    <name type="synonym">Macropteronotus magur</name>
    <dbReference type="NCBI Taxonomy" id="1594786"/>
    <lineage>
        <taxon>Eukaryota</taxon>
        <taxon>Metazoa</taxon>
        <taxon>Chordata</taxon>
        <taxon>Craniata</taxon>
        <taxon>Vertebrata</taxon>
        <taxon>Euteleostomi</taxon>
        <taxon>Actinopterygii</taxon>
        <taxon>Neopterygii</taxon>
        <taxon>Teleostei</taxon>
        <taxon>Ostariophysi</taxon>
        <taxon>Siluriformes</taxon>
        <taxon>Clariidae</taxon>
        <taxon>Clarias</taxon>
    </lineage>
</organism>
<accession>A0A8J4TQT3</accession>
<proteinExistence type="predicted"/>
<feature type="transmembrane region" description="Helical" evidence="1">
    <location>
        <begin position="28"/>
        <end position="47"/>
    </location>
</feature>
<dbReference type="OrthoDB" id="8068875at2759"/>
<evidence type="ECO:0000256" key="1">
    <source>
        <dbReference type="SAM" id="Phobius"/>
    </source>
</evidence>
<feature type="non-terminal residue" evidence="2">
    <location>
        <position position="112"/>
    </location>
</feature>